<dbReference type="Proteomes" id="UP000886889">
    <property type="component" value="Unassembled WGS sequence"/>
</dbReference>
<dbReference type="InterPro" id="IPR000415">
    <property type="entry name" value="Nitroreductase-like"/>
</dbReference>
<dbReference type="Gene3D" id="3.40.109.10">
    <property type="entry name" value="NADH Oxidase"/>
    <property type="match status" value="1"/>
</dbReference>
<reference evidence="2" key="1">
    <citation type="submission" date="2020-10" db="EMBL/GenBank/DDBJ databases">
        <authorList>
            <person name="Gilroy R."/>
        </authorList>
    </citation>
    <scope>NUCLEOTIDE SEQUENCE</scope>
    <source>
        <strain evidence="2">ChiBcec6-7307</strain>
    </source>
</reference>
<organism evidence="2 3">
    <name type="scientific">Candidatus Merdiplasma excrementigallinarum</name>
    <dbReference type="NCBI Taxonomy" id="2840864"/>
    <lineage>
        <taxon>Bacteria</taxon>
        <taxon>Bacillati</taxon>
        <taxon>Bacillota</taxon>
        <taxon>Clostridia</taxon>
        <taxon>Lachnospirales</taxon>
        <taxon>Lachnospiraceae</taxon>
        <taxon>Lachnospiraceae incertae sedis</taxon>
        <taxon>Candidatus Merdiplasma</taxon>
    </lineage>
</organism>
<dbReference type="InterPro" id="IPR029479">
    <property type="entry name" value="Nitroreductase"/>
</dbReference>
<reference evidence="2" key="2">
    <citation type="journal article" date="2021" name="PeerJ">
        <title>Extensive microbial diversity within the chicken gut microbiome revealed by metagenomics and culture.</title>
        <authorList>
            <person name="Gilroy R."/>
            <person name="Ravi A."/>
            <person name="Getino M."/>
            <person name="Pursley I."/>
            <person name="Horton D.L."/>
            <person name="Alikhan N.F."/>
            <person name="Baker D."/>
            <person name="Gharbi K."/>
            <person name="Hall N."/>
            <person name="Watson M."/>
            <person name="Adriaenssens E.M."/>
            <person name="Foster-Nyarko E."/>
            <person name="Jarju S."/>
            <person name="Secka A."/>
            <person name="Antonio M."/>
            <person name="Oren A."/>
            <person name="Chaudhuri R.R."/>
            <person name="La Ragione R."/>
            <person name="Hildebrand F."/>
            <person name="Pallen M.J."/>
        </authorList>
    </citation>
    <scope>NUCLEOTIDE SEQUENCE</scope>
    <source>
        <strain evidence="2">ChiBcec6-7307</strain>
    </source>
</reference>
<dbReference type="CDD" id="cd02150">
    <property type="entry name" value="nitroreductase"/>
    <property type="match status" value="1"/>
</dbReference>
<dbReference type="SUPFAM" id="SSF55469">
    <property type="entry name" value="FMN-dependent nitroreductase-like"/>
    <property type="match status" value="1"/>
</dbReference>
<protein>
    <submittedName>
        <fullName evidence="2">Nitroreductase family protein</fullName>
    </submittedName>
</protein>
<gene>
    <name evidence="2" type="ORF">IAC80_00410</name>
</gene>
<sequence>MNEIFHRTSIRKYTDQPVEQEKIELLMRAAMAAPSARNQQPWEFYVVTDRETLDKMAGCSPYASMLRSAPLGIAVCCRKDCALPGYGQIDCSAATENLLLEADSLGLGAVWMGIAPVEERMEAAGEVLELPDNLYVFAFVACGYPAEEKKQQDRYDESRIRYIRG</sequence>
<dbReference type="EMBL" id="DVOS01000005">
    <property type="protein sequence ID" value="HIV22376.1"/>
    <property type="molecule type" value="Genomic_DNA"/>
</dbReference>
<dbReference type="AlphaFoldDB" id="A0A9D1T7F5"/>
<dbReference type="PANTHER" id="PTHR23026">
    <property type="entry name" value="NADPH NITROREDUCTASE"/>
    <property type="match status" value="1"/>
</dbReference>
<dbReference type="Pfam" id="PF00881">
    <property type="entry name" value="Nitroreductase"/>
    <property type="match status" value="2"/>
</dbReference>
<evidence type="ECO:0000259" key="1">
    <source>
        <dbReference type="Pfam" id="PF00881"/>
    </source>
</evidence>
<dbReference type="InterPro" id="IPR050627">
    <property type="entry name" value="Nitroreductase/BluB"/>
</dbReference>
<feature type="domain" description="Nitroreductase" evidence="1">
    <location>
        <begin position="83"/>
        <end position="144"/>
    </location>
</feature>
<evidence type="ECO:0000313" key="2">
    <source>
        <dbReference type="EMBL" id="HIV22376.1"/>
    </source>
</evidence>
<dbReference type="GO" id="GO:0016491">
    <property type="term" value="F:oxidoreductase activity"/>
    <property type="evidence" value="ECO:0007669"/>
    <property type="project" value="InterPro"/>
</dbReference>
<accession>A0A9D1T7F5</accession>
<proteinExistence type="predicted"/>
<comment type="caution">
    <text evidence="2">The sequence shown here is derived from an EMBL/GenBank/DDBJ whole genome shotgun (WGS) entry which is preliminary data.</text>
</comment>
<name>A0A9D1T7F5_9FIRM</name>
<feature type="domain" description="Nitroreductase" evidence="1">
    <location>
        <begin position="5"/>
        <end position="57"/>
    </location>
</feature>
<evidence type="ECO:0000313" key="3">
    <source>
        <dbReference type="Proteomes" id="UP000886889"/>
    </source>
</evidence>
<dbReference type="PANTHER" id="PTHR23026:SF123">
    <property type="entry name" value="NAD(P)H NITROREDUCTASE RV3131-RELATED"/>
    <property type="match status" value="1"/>
</dbReference>